<name>A0A2A7URD4_COMTR</name>
<dbReference type="NCBIfam" id="TIGR03709">
    <property type="entry name" value="PPK2_rel_1"/>
    <property type="match status" value="1"/>
</dbReference>
<protein>
    <submittedName>
        <fullName evidence="3">Polyphosphate--nucleotide phosphotransferase</fullName>
    </submittedName>
</protein>
<dbReference type="InterPro" id="IPR027417">
    <property type="entry name" value="P-loop_NTPase"/>
</dbReference>
<dbReference type="InterPro" id="IPR022300">
    <property type="entry name" value="PPK2-rel_1"/>
</dbReference>
<dbReference type="GO" id="GO:0006797">
    <property type="term" value="P:polyphosphate metabolic process"/>
    <property type="evidence" value="ECO:0007669"/>
    <property type="project" value="InterPro"/>
</dbReference>
<organism evidence="3 4">
    <name type="scientific">Comamonas terrigena</name>
    <dbReference type="NCBI Taxonomy" id="32013"/>
    <lineage>
        <taxon>Bacteria</taxon>
        <taxon>Pseudomonadati</taxon>
        <taxon>Pseudomonadota</taxon>
        <taxon>Betaproteobacteria</taxon>
        <taxon>Burkholderiales</taxon>
        <taxon>Comamonadaceae</taxon>
        <taxon>Comamonas</taxon>
    </lineage>
</organism>
<keyword evidence="3" id="KW-0808">Transferase</keyword>
<dbReference type="PANTHER" id="PTHR34383">
    <property type="entry name" value="POLYPHOSPHATE:AMP PHOSPHOTRANSFERASE-RELATED"/>
    <property type="match status" value="1"/>
</dbReference>
<dbReference type="RefSeq" id="WP_066538658.1">
    <property type="nucleotide sequence ID" value="NZ_PDEA01000001.1"/>
</dbReference>
<dbReference type="AlphaFoldDB" id="A0A2A7URD4"/>
<reference evidence="4" key="1">
    <citation type="submission" date="2017-09" db="EMBL/GenBank/DDBJ databases">
        <title>FDA dAtabase for Regulatory Grade micrObial Sequences (FDA-ARGOS): Supporting development and validation of Infectious Disease Dx tests.</title>
        <authorList>
            <person name="Minogue T."/>
            <person name="Wolcott M."/>
            <person name="Wasieloski L."/>
            <person name="Aguilar W."/>
            <person name="Moore D."/>
            <person name="Tallon L."/>
            <person name="Sadzewicz L."/>
            <person name="Ott S."/>
            <person name="Zhao X."/>
            <person name="Nagaraj S."/>
            <person name="Vavikolanu K."/>
            <person name="Aluvathingal J."/>
            <person name="Nadendla S."/>
            <person name="Sichtig H."/>
        </authorList>
    </citation>
    <scope>NUCLEOTIDE SEQUENCE [LARGE SCALE GENOMIC DNA]</scope>
    <source>
        <strain evidence="4">FDAARGOS_394</strain>
    </source>
</reference>
<dbReference type="GO" id="GO:0016776">
    <property type="term" value="F:phosphotransferase activity, phosphate group as acceptor"/>
    <property type="evidence" value="ECO:0007669"/>
    <property type="project" value="InterPro"/>
</dbReference>
<dbReference type="Proteomes" id="UP000220246">
    <property type="component" value="Unassembled WGS sequence"/>
</dbReference>
<proteinExistence type="predicted"/>
<dbReference type="Pfam" id="PF03976">
    <property type="entry name" value="PPK2"/>
    <property type="match status" value="1"/>
</dbReference>
<sequence>MATKKAAPPSTPASPFTSRDAALRKRWQSCQPGTPQAGSTGRFVDLSHFDPAGKPFATGKGKSQDKARVLELAGELDGLQNIFYADRRYKLLVILQGMDAAGKDGTLRGVFGQMSPLGVRTVGWKAPTETEKAHDYLWRIHQQMPGAGEVVVFNRSQYEDVLVPVVNGWLTPEQQQQRYAQINDFERMLSETGTLVVKFMLHISQDEQRLRLQERLDDPAKHWKFDQNDLQVRAQWHDYQQAYAHLLAATHTPWAPWTIVPADSKTHRNLMVATLLRELLHNLDLRYPPGDPALEKITVV</sequence>
<evidence type="ECO:0000259" key="2">
    <source>
        <dbReference type="Pfam" id="PF03976"/>
    </source>
</evidence>
<gene>
    <name evidence="3" type="ORF">CRM82_03310</name>
</gene>
<feature type="domain" description="Polyphosphate kinase-2-related" evidence="2">
    <location>
        <begin position="62"/>
        <end position="278"/>
    </location>
</feature>
<comment type="caution">
    <text evidence="3">The sequence shown here is derived from an EMBL/GenBank/DDBJ whole genome shotgun (WGS) entry which is preliminary data.</text>
</comment>
<dbReference type="GeneID" id="80799612"/>
<dbReference type="OrthoDB" id="9775224at2"/>
<dbReference type="InterPro" id="IPR022488">
    <property type="entry name" value="PPK2-related"/>
</dbReference>
<dbReference type="SUPFAM" id="SSF52540">
    <property type="entry name" value="P-loop containing nucleoside triphosphate hydrolases"/>
    <property type="match status" value="1"/>
</dbReference>
<evidence type="ECO:0000313" key="4">
    <source>
        <dbReference type="Proteomes" id="UP000220246"/>
    </source>
</evidence>
<dbReference type="Gene3D" id="3.40.50.300">
    <property type="entry name" value="P-loop containing nucleotide triphosphate hydrolases"/>
    <property type="match status" value="1"/>
</dbReference>
<accession>A0A2A7URD4</accession>
<evidence type="ECO:0000256" key="1">
    <source>
        <dbReference type="SAM" id="MobiDB-lite"/>
    </source>
</evidence>
<evidence type="ECO:0000313" key="3">
    <source>
        <dbReference type="EMBL" id="PEH87766.1"/>
    </source>
</evidence>
<dbReference type="PANTHER" id="PTHR34383:SF3">
    <property type="entry name" value="POLYPHOSPHATE:AMP PHOSPHOTRANSFERASE"/>
    <property type="match status" value="1"/>
</dbReference>
<keyword evidence="4" id="KW-1185">Reference proteome</keyword>
<dbReference type="EMBL" id="PDEA01000001">
    <property type="protein sequence ID" value="PEH87766.1"/>
    <property type="molecule type" value="Genomic_DNA"/>
</dbReference>
<dbReference type="STRING" id="1219032.GCA_001515545_02557"/>
<feature type="region of interest" description="Disordered" evidence="1">
    <location>
        <begin position="1"/>
        <end position="22"/>
    </location>
</feature>